<feature type="region of interest" description="Disordered" evidence="2">
    <location>
        <begin position="1010"/>
        <end position="1040"/>
    </location>
</feature>
<evidence type="ECO:0000313" key="4">
    <source>
        <dbReference type="Proteomes" id="UP000250434"/>
    </source>
</evidence>
<keyword evidence="4" id="KW-1185">Reference proteome</keyword>
<feature type="compositionally biased region" description="Basic and acidic residues" evidence="2">
    <location>
        <begin position="1029"/>
        <end position="1040"/>
    </location>
</feature>
<feature type="compositionally biased region" description="Basic and acidic residues" evidence="2">
    <location>
        <begin position="1010"/>
        <end position="1019"/>
    </location>
</feature>
<evidence type="ECO:0000313" key="3">
    <source>
        <dbReference type="EMBL" id="AXB42683.1"/>
    </source>
</evidence>
<feature type="coiled-coil region" evidence="1">
    <location>
        <begin position="436"/>
        <end position="491"/>
    </location>
</feature>
<keyword evidence="1" id="KW-0175">Coiled coil</keyword>
<reference evidence="3 4" key="1">
    <citation type="submission" date="2016-04" db="EMBL/GenBank/DDBJ databases">
        <title>Complete genome sequence and analysis of deep-sea sediment isolate, Amycolatopsis sp. WP1.</title>
        <authorList>
            <person name="Wang H."/>
            <person name="Chen S."/>
            <person name="Wu Q."/>
        </authorList>
    </citation>
    <scope>NUCLEOTIDE SEQUENCE [LARGE SCALE GENOMIC DNA]</scope>
    <source>
        <strain evidence="3 4">WP1</strain>
    </source>
</reference>
<feature type="region of interest" description="Disordered" evidence="2">
    <location>
        <begin position="789"/>
        <end position="811"/>
    </location>
</feature>
<dbReference type="Proteomes" id="UP000250434">
    <property type="component" value="Chromosome"/>
</dbReference>
<organism evidence="3 4">
    <name type="scientific">Amycolatopsis albispora</name>
    <dbReference type="NCBI Taxonomy" id="1804986"/>
    <lineage>
        <taxon>Bacteria</taxon>
        <taxon>Bacillati</taxon>
        <taxon>Actinomycetota</taxon>
        <taxon>Actinomycetes</taxon>
        <taxon>Pseudonocardiales</taxon>
        <taxon>Pseudonocardiaceae</taxon>
        <taxon>Amycolatopsis</taxon>
    </lineage>
</organism>
<feature type="coiled-coil region" evidence="1">
    <location>
        <begin position="312"/>
        <end position="347"/>
    </location>
</feature>
<accession>A0A344L3Q9</accession>
<dbReference type="EMBL" id="CP015163">
    <property type="protein sequence ID" value="AXB42683.1"/>
    <property type="molecule type" value="Genomic_DNA"/>
</dbReference>
<gene>
    <name evidence="3" type="ORF">A4R43_09170</name>
</gene>
<evidence type="ECO:0000256" key="1">
    <source>
        <dbReference type="SAM" id="Coils"/>
    </source>
</evidence>
<proteinExistence type="predicted"/>
<feature type="region of interest" description="Disordered" evidence="2">
    <location>
        <begin position="957"/>
        <end position="976"/>
    </location>
</feature>
<dbReference type="OrthoDB" id="3202351at2"/>
<dbReference type="KEGG" id="aab:A4R43_09170"/>
<name>A0A344L3Q9_9PSEU</name>
<dbReference type="RefSeq" id="WP_113691945.1">
    <property type="nucleotide sequence ID" value="NZ_CP015163.1"/>
</dbReference>
<protein>
    <submittedName>
        <fullName evidence="3">Uncharacterized protein</fullName>
    </submittedName>
</protein>
<feature type="coiled-coil region" evidence="1">
    <location>
        <begin position="525"/>
        <end position="573"/>
    </location>
</feature>
<sequence>MYRLRRFYLDSIGVPDNRFSDLLVDLTDADGAPADSIVWLRNGAGKTTMLSLLLALILPDRRDFLATRTKKRTLEDLVQSHDTAHVVAEWADSEGRVLLTGAIYEWDGRQRPRDYNAAGKENLKRTWWCVHPEPAVEGSALDDLPFTFRTSGRCDRDGFRRHLNELAAHGVNVVVASSTIAEWHQALRERRFDPDLFRYFTEVNATEGGIEALFDGIDSPGAFVRYLLRFVSDRNRTAPVRDLLSETQKEIAKQPGYEAEREFCAEAQPKVGALGEAHRKVVAATAARDEERARVAGFKKALLDKADGATALQRLERERQEHLDDRFKEKRAEADAARRQRDEYTRLAAVFRVRTARDQVSDATERAGALALDVAAWEAVADRAALDEAIAALSVRQGALAAAAEEAQPLIELFEAAQAEWAGALEAAAEGARLRLASLASAVTAARREKEAAERARRTAHERYVELASELRELTERVNRFQATRAAAVEKGTLEPSERLEAAVERYRHRLRVCTADLERLVGERESLARDLVSADDRCESARQERQRAGAVHDRLQAELTNLEERAAQIGDDARLRQLLQADSVDLTESAADAVALLTGSVAGIEAEILGVRTGLVQDENAVEGLRADGFLPPRPAVEAVLSELRAAGVTAFSGWSYLANHVPAEEQRRKITELPEVVEGVVIYGDPAEAAERIETTLDDAVVVASARVFQEERTPRVVLGPVAARYDAAAAADEHRRRADRLTAGQDRLERLNRQRDGEAAKIAEIRALVQAFPDDGVTGLRNRLRSAKAASRDAETEESAATSDRDELRGQHAEIVEEHARLRETLPELRVALARVEDLEREEQEVVNPASARMEAIPALQEAEKEAETAAVATYESADVDIERFRDESRGLESSRRTWTATRATLPAHSIFTDKSVESAEAAVAESKELLRRQFPEAELRRAEAEAEKTVRAGAQKWERHASPVRARAAQLSATTVAEDRELRQEALDRVRDAKTATERKLGAAEAELREAETELRTATPRGRTRHTEQVLEPADRGDALRHAAESNELAIGLQLAAGFLERERDDAGRAADDAKGLIGVLLDQANLFRSVDPADVARGIVPDRDDEIRAKTERLVQGFEALESEYNGLLGNRSQHAERLRNWAADDRFAAVAEDENGQAVRRLRELFRSEHLYERVAARAGEFADDLETRQQAITRQLTQVQEHKQNVVSRLGDLVDDALRLLGRASALSELPEGVGPWAGYRFLAVDAKKRPTREQAALRIGELVDRMVGAGKVETDPTELLWRATEAAVTAGFRASVLKPAPDQPTGRTAVEDMRKWSGGENLTASLVLFCVMARLRTEQRTGHRTSSVGGLVPLDNPLGKANYLPFLDLQRRVAKASGVQLVFLTGIGDLGAVTAFPRIAAMHKRPSATRPGRAYVSNDLDNSAAGTSQLVDVVSSVRRDP</sequence>
<evidence type="ECO:0000256" key="2">
    <source>
        <dbReference type="SAM" id="MobiDB-lite"/>
    </source>
</evidence>